<evidence type="ECO:0000256" key="4">
    <source>
        <dbReference type="ARBA" id="ARBA00023002"/>
    </source>
</evidence>
<keyword evidence="8" id="KW-1185">Reference proteome</keyword>
<evidence type="ECO:0000256" key="3">
    <source>
        <dbReference type="ARBA" id="ARBA00022827"/>
    </source>
</evidence>
<reference evidence="7 8" key="1">
    <citation type="submission" date="2017-05" db="EMBL/GenBank/DDBJ databases">
        <title>Draft genome sequence of Elsinoe australis.</title>
        <authorList>
            <person name="Cheng Q."/>
        </authorList>
    </citation>
    <scope>NUCLEOTIDE SEQUENCE [LARGE SCALE GENOMIC DNA]</scope>
    <source>
        <strain evidence="7 8">NL1</strain>
    </source>
</reference>
<organism evidence="7 8">
    <name type="scientific">Elsinoe australis</name>
    <dbReference type="NCBI Taxonomy" id="40998"/>
    <lineage>
        <taxon>Eukaryota</taxon>
        <taxon>Fungi</taxon>
        <taxon>Dikarya</taxon>
        <taxon>Ascomycota</taxon>
        <taxon>Pezizomycotina</taxon>
        <taxon>Dothideomycetes</taxon>
        <taxon>Dothideomycetidae</taxon>
        <taxon>Myriangiales</taxon>
        <taxon>Elsinoaceae</taxon>
        <taxon>Elsinoe</taxon>
    </lineage>
</organism>
<gene>
    <name evidence="7" type="ORF">B9Z65_3968</name>
</gene>
<dbReference type="Proteomes" id="UP000243723">
    <property type="component" value="Unassembled WGS sequence"/>
</dbReference>
<dbReference type="PROSITE" id="PS51387">
    <property type="entry name" value="FAD_PCMH"/>
    <property type="match status" value="1"/>
</dbReference>
<accession>A0A2P7Z1G1</accession>
<dbReference type="AlphaFoldDB" id="A0A2P7Z1G1"/>
<dbReference type="PANTHER" id="PTHR42973">
    <property type="entry name" value="BINDING OXIDOREDUCTASE, PUTATIVE (AFU_ORTHOLOGUE AFUA_1G17690)-RELATED"/>
    <property type="match status" value="1"/>
</dbReference>
<dbReference type="InterPro" id="IPR016169">
    <property type="entry name" value="FAD-bd_PCMH_sub2"/>
</dbReference>
<protein>
    <recommendedName>
        <fullName evidence="6">FAD-binding PCMH-type domain-containing protein</fullName>
    </recommendedName>
</protein>
<dbReference type="PANTHER" id="PTHR42973:SF34">
    <property type="entry name" value="FAD BINDING DOMAIN PROTEIN (AFU_ORTHOLOGUE AFUA_3G02770)"/>
    <property type="match status" value="1"/>
</dbReference>
<proteinExistence type="inferred from homology"/>
<dbReference type="Pfam" id="PF01565">
    <property type="entry name" value="FAD_binding_4"/>
    <property type="match status" value="1"/>
</dbReference>
<evidence type="ECO:0000256" key="1">
    <source>
        <dbReference type="ARBA" id="ARBA00005466"/>
    </source>
</evidence>
<dbReference type="Gene3D" id="3.30.465.10">
    <property type="match status" value="1"/>
</dbReference>
<dbReference type="SUPFAM" id="SSF56176">
    <property type="entry name" value="FAD-binding/transporter-associated domain-like"/>
    <property type="match status" value="1"/>
</dbReference>
<feature type="domain" description="FAD-binding PCMH-type" evidence="6">
    <location>
        <begin position="99"/>
        <end position="270"/>
    </location>
</feature>
<dbReference type="InterPro" id="IPR016166">
    <property type="entry name" value="FAD-bd_PCMH"/>
</dbReference>
<keyword evidence="3" id="KW-0274">FAD</keyword>
<dbReference type="GO" id="GO:0071949">
    <property type="term" value="F:FAD binding"/>
    <property type="evidence" value="ECO:0007669"/>
    <property type="project" value="InterPro"/>
</dbReference>
<dbReference type="InterPro" id="IPR036318">
    <property type="entry name" value="FAD-bd_PCMH-like_sf"/>
</dbReference>
<dbReference type="InterPro" id="IPR006094">
    <property type="entry name" value="Oxid_FAD_bind_N"/>
</dbReference>
<dbReference type="InterPro" id="IPR050416">
    <property type="entry name" value="FAD-linked_Oxidoreductase"/>
</dbReference>
<keyword evidence="2" id="KW-0285">Flavoprotein</keyword>
<name>A0A2P7Z1G1_9PEZI</name>
<dbReference type="STRING" id="40998.A0A2P7Z1G1"/>
<dbReference type="EMBL" id="NHZQ01000335">
    <property type="protein sequence ID" value="PSK42054.1"/>
    <property type="molecule type" value="Genomic_DNA"/>
</dbReference>
<sequence length="545" mass="59959">MLRRLLFAVSALTAVTRAEDVFEPDDFDIAKALLDRGVDTATIPELQNVQDHPSRQLPHVACSLACNALDNIYGTDQLLKSDNAEFIAFNNGYWSQQQALAKPACVFRPENADAVSVVVLISRLTTCPFAVKSGGHAAFTGGSNIPDGITVDFSRMNEVKLSEDKKIASVQPGNTWSRTYAELAKDDMVVIGGRVQNIGVGGLTTGGGISFFAGLHGWAVDNVASYEVVTAQGSIVTASPDSNTDLYWALRGGGNNFGIVVRFNYEAYPLPGNEIWGGTKQYMEPAFPAVIEAWHNTVNNAPSDPNAGGWCAFILYNNTPIVGQELYYTRPDGNNATIFDEYKPIQPMISDTTQNRNLVDYTVSLQVVQPYGLRELYAVITIKNDYELLLFAKDVFFEKIPDAANAPGSLPVLIFQSISVPILEKMQKNGGNPLGLKVEDGPFMMIQMSVWWADAKDDDLIYKSTSDILGAIKAESKSRGKDADYVYMNYAAPFQDVIAGYGEENKNKLKDIAKKYDPKRVFQELQPGYFKLDRAAMPDSPYFTW</sequence>
<evidence type="ECO:0000259" key="6">
    <source>
        <dbReference type="PROSITE" id="PS51387"/>
    </source>
</evidence>
<comment type="caution">
    <text evidence="7">The sequence shown here is derived from an EMBL/GenBank/DDBJ whole genome shotgun (WGS) entry which is preliminary data.</text>
</comment>
<dbReference type="OrthoDB" id="2151789at2759"/>
<comment type="similarity">
    <text evidence="1">Belongs to the oxygen-dependent FAD-linked oxidoreductase family.</text>
</comment>
<keyword evidence="4" id="KW-0560">Oxidoreductase</keyword>
<keyword evidence="5" id="KW-0732">Signal</keyword>
<evidence type="ECO:0000313" key="8">
    <source>
        <dbReference type="Proteomes" id="UP000243723"/>
    </source>
</evidence>
<dbReference type="GO" id="GO:0016491">
    <property type="term" value="F:oxidoreductase activity"/>
    <property type="evidence" value="ECO:0007669"/>
    <property type="project" value="UniProtKB-KW"/>
</dbReference>
<evidence type="ECO:0000313" key="7">
    <source>
        <dbReference type="EMBL" id="PSK42054.1"/>
    </source>
</evidence>
<evidence type="ECO:0000256" key="2">
    <source>
        <dbReference type="ARBA" id="ARBA00022630"/>
    </source>
</evidence>
<feature type="chain" id="PRO_5015165933" description="FAD-binding PCMH-type domain-containing protein" evidence="5">
    <location>
        <begin position="19"/>
        <end position="545"/>
    </location>
</feature>
<evidence type="ECO:0000256" key="5">
    <source>
        <dbReference type="SAM" id="SignalP"/>
    </source>
</evidence>
<feature type="signal peptide" evidence="5">
    <location>
        <begin position="1"/>
        <end position="18"/>
    </location>
</feature>